<evidence type="ECO:0000256" key="1">
    <source>
        <dbReference type="ARBA" id="ARBA00022475"/>
    </source>
</evidence>
<organism evidence="7">
    <name type="scientific">marine sediment metagenome</name>
    <dbReference type="NCBI Taxonomy" id="412755"/>
    <lineage>
        <taxon>unclassified sequences</taxon>
        <taxon>metagenomes</taxon>
        <taxon>ecological metagenomes</taxon>
    </lineage>
</organism>
<sequence length="78" mass="9457">LVIFFILVIARRYKKFFGQIFWLYVLLYAAARFVIEFFRGDPRGHIWIFSISQFIAIFIIAAALIWGRFRKYRFTAQK</sequence>
<evidence type="ECO:0000256" key="3">
    <source>
        <dbReference type="ARBA" id="ARBA00022692"/>
    </source>
</evidence>
<keyword evidence="4 6" id="KW-1133">Transmembrane helix</keyword>
<evidence type="ECO:0008006" key="8">
    <source>
        <dbReference type="Google" id="ProtNLM"/>
    </source>
</evidence>
<comment type="caution">
    <text evidence="7">The sequence shown here is derived from an EMBL/GenBank/DDBJ whole genome shotgun (WGS) entry which is preliminary data.</text>
</comment>
<dbReference type="Pfam" id="PF01790">
    <property type="entry name" value="LGT"/>
    <property type="match status" value="1"/>
</dbReference>
<dbReference type="AlphaFoldDB" id="X0W583"/>
<proteinExistence type="predicted"/>
<evidence type="ECO:0000256" key="5">
    <source>
        <dbReference type="ARBA" id="ARBA00023136"/>
    </source>
</evidence>
<evidence type="ECO:0000256" key="2">
    <source>
        <dbReference type="ARBA" id="ARBA00022679"/>
    </source>
</evidence>
<dbReference type="GO" id="GO:0008961">
    <property type="term" value="F:phosphatidylglycerol-prolipoprotein diacylglyceryl transferase activity"/>
    <property type="evidence" value="ECO:0007669"/>
    <property type="project" value="InterPro"/>
</dbReference>
<evidence type="ECO:0000313" key="7">
    <source>
        <dbReference type="EMBL" id="GAG26024.1"/>
    </source>
</evidence>
<dbReference type="GO" id="GO:0042158">
    <property type="term" value="P:lipoprotein biosynthetic process"/>
    <property type="evidence" value="ECO:0007669"/>
    <property type="project" value="InterPro"/>
</dbReference>
<feature type="transmembrane region" description="Helical" evidence="6">
    <location>
        <begin position="21"/>
        <end position="40"/>
    </location>
</feature>
<keyword evidence="1" id="KW-1003">Cell membrane</keyword>
<accession>X0W583</accession>
<keyword evidence="5 6" id="KW-0472">Membrane</keyword>
<dbReference type="InterPro" id="IPR001640">
    <property type="entry name" value="Lgt"/>
</dbReference>
<evidence type="ECO:0000256" key="4">
    <source>
        <dbReference type="ARBA" id="ARBA00022989"/>
    </source>
</evidence>
<evidence type="ECO:0000256" key="6">
    <source>
        <dbReference type="SAM" id="Phobius"/>
    </source>
</evidence>
<keyword evidence="2" id="KW-0808">Transferase</keyword>
<dbReference type="EMBL" id="BARS01032143">
    <property type="protein sequence ID" value="GAG26024.1"/>
    <property type="molecule type" value="Genomic_DNA"/>
</dbReference>
<dbReference type="GO" id="GO:0005886">
    <property type="term" value="C:plasma membrane"/>
    <property type="evidence" value="ECO:0007669"/>
    <property type="project" value="InterPro"/>
</dbReference>
<gene>
    <name evidence="7" type="ORF">S01H1_49925</name>
</gene>
<name>X0W583_9ZZZZ</name>
<keyword evidence="3 6" id="KW-0812">Transmembrane</keyword>
<dbReference type="PANTHER" id="PTHR30589">
    <property type="entry name" value="PROLIPOPROTEIN DIACYLGLYCERYL TRANSFERASE"/>
    <property type="match status" value="1"/>
</dbReference>
<dbReference type="PANTHER" id="PTHR30589:SF0">
    <property type="entry name" value="PHOSPHATIDYLGLYCEROL--PROLIPOPROTEIN DIACYLGLYCERYL TRANSFERASE"/>
    <property type="match status" value="1"/>
</dbReference>
<feature type="transmembrane region" description="Helical" evidence="6">
    <location>
        <begin position="46"/>
        <end position="69"/>
    </location>
</feature>
<protein>
    <recommendedName>
        <fullName evidence="8">Prolipoprotein diacylglyceryl transferase</fullName>
    </recommendedName>
</protein>
<reference evidence="7" key="1">
    <citation type="journal article" date="2014" name="Front. Microbiol.">
        <title>High frequency of phylogenetically diverse reductive dehalogenase-homologous genes in deep subseafloor sedimentary metagenomes.</title>
        <authorList>
            <person name="Kawai M."/>
            <person name="Futagami T."/>
            <person name="Toyoda A."/>
            <person name="Takaki Y."/>
            <person name="Nishi S."/>
            <person name="Hori S."/>
            <person name="Arai W."/>
            <person name="Tsubouchi T."/>
            <person name="Morono Y."/>
            <person name="Uchiyama I."/>
            <person name="Ito T."/>
            <person name="Fujiyama A."/>
            <person name="Inagaki F."/>
            <person name="Takami H."/>
        </authorList>
    </citation>
    <scope>NUCLEOTIDE SEQUENCE</scope>
    <source>
        <strain evidence="7">Expedition CK06-06</strain>
    </source>
</reference>
<feature type="non-terminal residue" evidence="7">
    <location>
        <position position="1"/>
    </location>
</feature>